<dbReference type="RefSeq" id="WP_175122692.1">
    <property type="nucleotide sequence ID" value="NZ_CADIJM010000002.1"/>
</dbReference>
<dbReference type="PROSITE" id="PS51257">
    <property type="entry name" value="PROKAR_LIPOPROTEIN"/>
    <property type="match status" value="1"/>
</dbReference>
<feature type="chain" id="PRO_5029020602" evidence="1">
    <location>
        <begin position="22"/>
        <end position="348"/>
    </location>
</feature>
<sequence length="348" mass="38295">MTNTRKRLTAIACLFTALLGACTGKGPIRDVERTITDHYGADLHIVSMRPLRPSAPLARWNGVYGIYLQDRIDTEQFMVRLGPDEGLATLTGRIDAARQEKDRHVARQKAALAQLQALGLQGDAFSLQATSIYGSARWRVAVFADMDALRQDSAMLDDAAWRALGRIAHAGLAPEPTISLLPATQRAEYRAVLDKSYHGRIEFIGGEPATVLQSLEDGADAWWMVDAAALPAPHIVTERQPSLREACYTAIATLRADNHFKARHGIYVQPRMNVLQTYRIADRLRDAGLRQGHTAYAVLDRVDGRTVLRGIVAEDAPHGPDAYAIDAVYAYEFAFATGKLQLRRLPAG</sequence>
<proteinExistence type="predicted"/>
<protein>
    <submittedName>
        <fullName evidence="2">Uncharacterized protein</fullName>
    </submittedName>
</protein>
<dbReference type="AlphaFoldDB" id="A0A6S7ATR4"/>
<evidence type="ECO:0000313" key="2">
    <source>
        <dbReference type="EMBL" id="CAB3683827.1"/>
    </source>
</evidence>
<accession>A0A6S7ATR4</accession>
<name>A0A6S7ATR4_9BURK</name>
<reference evidence="2 3" key="1">
    <citation type="submission" date="2020-04" db="EMBL/GenBank/DDBJ databases">
        <authorList>
            <person name="De Canck E."/>
        </authorList>
    </citation>
    <scope>NUCLEOTIDE SEQUENCE [LARGE SCALE GENOMIC DNA]</scope>
    <source>
        <strain evidence="2 3">LMG 26690</strain>
    </source>
</reference>
<dbReference type="EMBL" id="CADIJM010000002">
    <property type="protein sequence ID" value="CAB3683827.1"/>
    <property type="molecule type" value="Genomic_DNA"/>
</dbReference>
<evidence type="ECO:0000313" key="3">
    <source>
        <dbReference type="Proteomes" id="UP000494214"/>
    </source>
</evidence>
<keyword evidence="3" id="KW-1185">Reference proteome</keyword>
<dbReference type="Proteomes" id="UP000494214">
    <property type="component" value="Unassembled WGS sequence"/>
</dbReference>
<organism evidence="2 3">
    <name type="scientific">Achromobacter animicus</name>
    <dbReference type="NCBI Taxonomy" id="1389935"/>
    <lineage>
        <taxon>Bacteria</taxon>
        <taxon>Pseudomonadati</taxon>
        <taxon>Pseudomonadota</taxon>
        <taxon>Betaproteobacteria</taxon>
        <taxon>Burkholderiales</taxon>
        <taxon>Alcaligenaceae</taxon>
        <taxon>Achromobacter</taxon>
    </lineage>
</organism>
<evidence type="ECO:0000256" key="1">
    <source>
        <dbReference type="SAM" id="SignalP"/>
    </source>
</evidence>
<feature type="signal peptide" evidence="1">
    <location>
        <begin position="1"/>
        <end position="21"/>
    </location>
</feature>
<keyword evidence="1" id="KW-0732">Signal</keyword>
<gene>
    <name evidence="2" type="ORF">LMG26690_01746</name>
</gene>